<feature type="compositionally biased region" description="Polar residues" evidence="2">
    <location>
        <begin position="140"/>
        <end position="182"/>
    </location>
</feature>
<evidence type="ECO:0000313" key="3">
    <source>
        <dbReference type="EMBL" id="CAJ55107.1"/>
    </source>
</evidence>
<dbReference type="KEGG" id="lip:LI1053"/>
<keyword evidence="4" id="KW-1185">Reference proteome</keyword>
<keyword evidence="1" id="KW-0802">TPR repeat</keyword>
<gene>
    <name evidence="3" type="ordered locus">LI1053</name>
</gene>
<proteinExistence type="inferred from homology"/>
<dbReference type="InterPro" id="IPR014162">
    <property type="entry name" value="CpoB_C"/>
</dbReference>
<dbReference type="HAMAP" id="MF_02066">
    <property type="entry name" value="CpoB"/>
    <property type="match status" value="1"/>
</dbReference>
<feature type="repeat" description="TPR" evidence="1">
    <location>
        <begin position="221"/>
        <end position="254"/>
    </location>
</feature>
<dbReference type="Gene3D" id="1.25.40.10">
    <property type="entry name" value="Tetratricopeptide repeat domain"/>
    <property type="match status" value="1"/>
</dbReference>
<evidence type="ECO:0000256" key="2">
    <source>
        <dbReference type="SAM" id="MobiDB-lite"/>
    </source>
</evidence>
<dbReference type="GO" id="GO:0051301">
    <property type="term" value="P:cell division"/>
    <property type="evidence" value="ECO:0007669"/>
    <property type="project" value="InterPro"/>
</dbReference>
<dbReference type="Proteomes" id="UP000002430">
    <property type="component" value="Chromosome"/>
</dbReference>
<dbReference type="InterPro" id="IPR011990">
    <property type="entry name" value="TPR-like_helical_dom_sf"/>
</dbReference>
<dbReference type="OrthoDB" id="13540at2"/>
<dbReference type="InterPro" id="IPR019734">
    <property type="entry name" value="TPR_rpt"/>
</dbReference>
<evidence type="ECO:0000313" key="4">
    <source>
        <dbReference type="Proteomes" id="UP000002430"/>
    </source>
</evidence>
<evidence type="ECO:0000256" key="1">
    <source>
        <dbReference type="PROSITE-ProRule" id="PRU00339"/>
    </source>
</evidence>
<feature type="region of interest" description="Disordered" evidence="2">
    <location>
        <begin position="133"/>
        <end position="182"/>
    </location>
</feature>
<dbReference type="InterPro" id="IPR034706">
    <property type="entry name" value="CpoB"/>
</dbReference>
<sequence>MLEKERYYHTTILCLGWGTMREKVAMVLILGSLLCISGCFGQNTDTLRHQLDQQQEEIRQLKAQLSGVQPAQADTWAQVQSLRQELASITGQIDDFNHATGAVGGIAGLASKVEKNEAAIRKIEKQFDLKLLDDQPAPSSPISNTASPPVTPPQMNSSTGLNNESGAQTNSQPKQSTPNKIDTATVLYDTGVKLFNERKYKEALQSFTDFTNTYGTHKLISNAWFWRGEANYQLGSYPAAALDYEQVISKYPKSGKIVSCYFKQALCFYKTGKKDAAKFRLEEVIKKFPTSPEAKRAKQILKSDF</sequence>
<dbReference type="EMBL" id="AM180252">
    <property type="protein sequence ID" value="CAJ55107.1"/>
    <property type="molecule type" value="Genomic_DNA"/>
</dbReference>
<dbReference type="SMART" id="SM00028">
    <property type="entry name" value="TPR"/>
    <property type="match status" value="3"/>
</dbReference>
<reference evidence="3 4" key="1">
    <citation type="submission" date="2005-11" db="EMBL/GenBank/DDBJ databases">
        <title>The complete genome sequence of Lawsonia intracellularis: the causative agent of proliferative enteropathy.</title>
        <authorList>
            <person name="Kaur K."/>
            <person name="Zhang Q."/>
            <person name="Beckler D."/>
            <person name="Munir S."/>
            <person name="Li L."/>
            <person name="Kinsley K."/>
            <person name="Herron L."/>
            <person name="Peterson A."/>
            <person name="May B."/>
            <person name="Singh S."/>
            <person name="Gebhart C."/>
            <person name="Kapur V."/>
        </authorList>
    </citation>
    <scope>NUCLEOTIDE SEQUENCE [LARGE SCALE GENOMIC DNA]</scope>
    <source>
        <strain evidence="3 4">PHE/MN1-00</strain>
    </source>
</reference>
<dbReference type="eggNOG" id="COG1729">
    <property type="taxonomic scope" value="Bacteria"/>
</dbReference>
<dbReference type="PROSITE" id="PS50005">
    <property type="entry name" value="TPR"/>
    <property type="match status" value="1"/>
</dbReference>
<dbReference type="SMR" id="Q1MPH0"/>
<accession>Q1MPH0</accession>
<dbReference type="Pfam" id="PF13432">
    <property type="entry name" value="TPR_16"/>
    <property type="match status" value="1"/>
</dbReference>
<dbReference type="SUPFAM" id="SSF48452">
    <property type="entry name" value="TPR-like"/>
    <property type="match status" value="1"/>
</dbReference>
<dbReference type="STRING" id="363253.LI1053"/>
<dbReference type="NCBIfam" id="TIGR02795">
    <property type="entry name" value="tol_pal_ybgF"/>
    <property type="match status" value="1"/>
</dbReference>
<dbReference type="HOGENOM" id="CLU_044315_3_0_7"/>
<protein>
    <submittedName>
        <fullName evidence="3">Uncharacterized protein conserved in bacteria</fullName>
    </submittedName>
</protein>
<dbReference type="AlphaFoldDB" id="Q1MPH0"/>
<dbReference type="Pfam" id="PF13174">
    <property type="entry name" value="TPR_6"/>
    <property type="match status" value="1"/>
</dbReference>
<organism evidence="3 4">
    <name type="scientific">Lawsonia intracellularis (strain PHE/MN1-00)</name>
    <dbReference type="NCBI Taxonomy" id="363253"/>
    <lineage>
        <taxon>Bacteria</taxon>
        <taxon>Pseudomonadati</taxon>
        <taxon>Thermodesulfobacteriota</taxon>
        <taxon>Desulfovibrionia</taxon>
        <taxon>Desulfovibrionales</taxon>
        <taxon>Desulfovibrionaceae</taxon>
        <taxon>Lawsonia</taxon>
    </lineage>
</organism>
<name>Q1MPH0_LAWIP</name>